<feature type="repeat" description="TPR" evidence="3">
    <location>
        <begin position="214"/>
        <end position="247"/>
    </location>
</feature>
<name>A0AA87NRW8_TREMD</name>
<gene>
    <name evidence="5" type="ORF">HMPREF9195_00685</name>
</gene>
<sequence>MSESLDFIFERANSALITQDFEYAERLLTNVLKKHPDILPNDKEKIENLLARIYGDEGNLEQSLAAYLRLYESAPDNIELMLSLGRIYRHLERYEDALHILEKAQASGGDTDEVLYSFAKTYKKMGDYAKAAEYFSRAIEVKPDHAHAYDRLGNLYVLTGETDKAIEIYKQGLRVDANHPYLNFHLAGLLRQEKRYEEAIVYYNSALRVNPAWGEVLAGIAATYLELDQLDDALNTYRSLLRVSGENAPLYTELGALFEKKQLQQEAEQYYYDALAIDSGYAPAALALTNLLEKKQRYNEALPILLAAEAAPVNADNHVLRLKAIQMCMYAKDYAKAHELFGRLDTEHDNSLNALKLRGQLYALTGEVEQAEETFKQILKTVPSAIEFRLELAEQYLLAHKYEEAKEQLKLFLRQKPNDISALMALGRTEELLNNPQAAYQEYQKVLELKPNAIEAHSALSRLFQKRGDTLEALKTANEILNMQSGAESDEPEQDMAASLDLYEQAAENYIADPLLTKNLEQLKSDDSHLYISPAELNPEPKQSIPSLRDISMSERELPFEMLIEGTEEIKELPPEKDDVSISGIQLNGTQQSDISAQSAFPSYSGSVSAPHTFGAGNSDTAGFTAAGNSAGGVPQTRNNLPNAQEDEAANETFASPVDELYLNPDHFENNTAFGVGSVSQKNVQALHKRQELLRDEVIQDRLKELDTYGTTIGFLQDVISDIDKQLDENQYAQAVEVLAERIAENLSRKMPLQSTVVEKESEEQPVQSEQQVLQESVETSQAATTESTIEEESEAVTAAGEAEVVAEEDTERAAATTEEAEDSAVTAAEEEEENTAAAAEKESEDTPAEEEAVAVTEGDECLQIAEPQETFPDTEEDRVPVDKDVSVNDDSVQVVETAEEDIFGTEENQAISLETETVPIDEIMEQDHAEAVTEEAAEEEPVDVQSDFNQEEGAEITVDTDEDAASEDLESEEEYEPSNNEAPFVLDQEQQNLLWCHAKHQIKNSPSFEQYLNTTDPEQLAQLFLYLRDLVIYLPQEELDIFLNSSERIQIYYIIARLSGELGLKERANLIKETCSFVSTQQPYNDVAVFKLLSYLRDLSIELPDQELGTRVRQELEQLIANMSAVLPDLS</sequence>
<dbReference type="Pfam" id="PF14559">
    <property type="entry name" value="TPR_19"/>
    <property type="match status" value="1"/>
</dbReference>
<evidence type="ECO:0000256" key="2">
    <source>
        <dbReference type="ARBA" id="ARBA00022803"/>
    </source>
</evidence>
<evidence type="ECO:0000313" key="6">
    <source>
        <dbReference type="Proteomes" id="UP000014634"/>
    </source>
</evidence>
<feature type="compositionally biased region" description="Acidic residues" evidence="4">
    <location>
        <begin position="954"/>
        <end position="977"/>
    </location>
</feature>
<dbReference type="PANTHER" id="PTHR44858:SF1">
    <property type="entry name" value="UDP-N-ACETYLGLUCOSAMINE--PEPTIDE N-ACETYLGLUCOSAMINYLTRANSFERASE SPINDLY-RELATED"/>
    <property type="match status" value="1"/>
</dbReference>
<keyword evidence="2 3" id="KW-0802">TPR repeat</keyword>
<dbReference type="Pfam" id="PF13424">
    <property type="entry name" value="TPR_12"/>
    <property type="match status" value="1"/>
</dbReference>
<dbReference type="SMART" id="SM00028">
    <property type="entry name" value="TPR"/>
    <property type="match status" value="12"/>
</dbReference>
<dbReference type="PROSITE" id="PS50005">
    <property type="entry name" value="TPR"/>
    <property type="match status" value="6"/>
</dbReference>
<dbReference type="Pfam" id="PF13432">
    <property type="entry name" value="TPR_16"/>
    <property type="match status" value="2"/>
</dbReference>
<feature type="compositionally biased region" description="Acidic residues" evidence="4">
    <location>
        <begin position="843"/>
        <end position="861"/>
    </location>
</feature>
<evidence type="ECO:0000256" key="4">
    <source>
        <dbReference type="SAM" id="MobiDB-lite"/>
    </source>
</evidence>
<evidence type="ECO:0000256" key="3">
    <source>
        <dbReference type="PROSITE-ProRule" id="PRU00339"/>
    </source>
</evidence>
<dbReference type="Gene3D" id="1.25.40.10">
    <property type="entry name" value="Tetratricopeptide repeat domain"/>
    <property type="match status" value="2"/>
</dbReference>
<feature type="repeat" description="TPR" evidence="3">
    <location>
        <begin position="112"/>
        <end position="145"/>
    </location>
</feature>
<reference evidence="5 6" key="1">
    <citation type="submission" date="2013-04" db="EMBL/GenBank/DDBJ databases">
        <title>The Genome Sequence of Treponema medium ATCC 700293.</title>
        <authorList>
            <consortium name="The Broad Institute Genomics Platform"/>
            <person name="Earl A."/>
            <person name="Ward D."/>
            <person name="Feldgarden M."/>
            <person name="Gevers D."/>
            <person name="Leonetti C."/>
            <person name="Blanton J.M."/>
            <person name="Dewhirst F.E."/>
            <person name="Izard J."/>
            <person name="Walker B."/>
            <person name="Young S."/>
            <person name="Zeng Q."/>
            <person name="Gargeya S."/>
            <person name="Fitzgerald M."/>
            <person name="Haas B."/>
            <person name="Abouelleil A."/>
            <person name="Allen A.W."/>
            <person name="Alvarado L."/>
            <person name="Arachchi H.M."/>
            <person name="Berlin A.M."/>
            <person name="Chapman S.B."/>
            <person name="Gainer-Dewar J."/>
            <person name="Goldberg J."/>
            <person name="Griggs A."/>
            <person name="Gujja S."/>
            <person name="Hansen M."/>
            <person name="Howarth C."/>
            <person name="Imamovic A."/>
            <person name="Ireland A."/>
            <person name="Larimer J."/>
            <person name="McCowan C."/>
            <person name="Murphy C."/>
            <person name="Pearson M."/>
            <person name="Poon T.W."/>
            <person name="Priest M."/>
            <person name="Roberts A."/>
            <person name="Saif S."/>
            <person name="Shea T."/>
            <person name="Sisk P."/>
            <person name="Sykes S."/>
            <person name="Wortman J."/>
            <person name="Nusbaum C."/>
            <person name="Birren B."/>
        </authorList>
    </citation>
    <scope>NUCLEOTIDE SEQUENCE [LARGE SCALE GENOMIC DNA]</scope>
    <source>
        <strain evidence="5 6">ATCC 700293</strain>
    </source>
</reference>
<organism evidence="5 6">
    <name type="scientific">Treponema medium ATCC 700293</name>
    <dbReference type="NCBI Taxonomy" id="1125700"/>
    <lineage>
        <taxon>Bacteria</taxon>
        <taxon>Pseudomonadati</taxon>
        <taxon>Spirochaetota</taxon>
        <taxon>Spirochaetia</taxon>
        <taxon>Spirochaetales</taxon>
        <taxon>Treponemataceae</taxon>
        <taxon>Treponema</taxon>
    </lineage>
</organism>
<protein>
    <recommendedName>
        <fullName evidence="7">Tetratricopeptide repeat protein</fullName>
    </recommendedName>
</protein>
<accession>A0AA87NRW8</accession>
<feature type="compositionally biased region" description="Acidic residues" evidence="4">
    <location>
        <begin position="819"/>
        <end position="835"/>
    </location>
</feature>
<dbReference type="Proteomes" id="UP000014634">
    <property type="component" value="Unassembled WGS sequence"/>
</dbReference>
<feature type="repeat" description="TPR" evidence="3">
    <location>
        <begin position="146"/>
        <end position="179"/>
    </location>
</feature>
<evidence type="ECO:0000313" key="5">
    <source>
        <dbReference type="EMBL" id="EPF29399.1"/>
    </source>
</evidence>
<dbReference type="RefSeq" id="WP_016522655.1">
    <property type="nucleotide sequence ID" value="NZ_KE332517.1"/>
</dbReference>
<dbReference type="InterPro" id="IPR019734">
    <property type="entry name" value="TPR_rpt"/>
</dbReference>
<feature type="compositionally biased region" description="Low complexity" evidence="4">
    <location>
        <begin position="765"/>
        <end position="788"/>
    </location>
</feature>
<comment type="caution">
    <text evidence="5">The sequence shown here is derived from an EMBL/GenBank/DDBJ whole genome shotgun (WGS) entry which is preliminary data.</text>
</comment>
<dbReference type="AlphaFoldDB" id="A0AA87NRW8"/>
<evidence type="ECO:0000256" key="1">
    <source>
        <dbReference type="ARBA" id="ARBA00022737"/>
    </source>
</evidence>
<dbReference type="SUPFAM" id="SSF48452">
    <property type="entry name" value="TPR-like"/>
    <property type="match status" value="3"/>
</dbReference>
<dbReference type="InterPro" id="IPR050498">
    <property type="entry name" value="Ycf3"/>
</dbReference>
<dbReference type="InterPro" id="IPR011990">
    <property type="entry name" value="TPR-like_helical_dom_sf"/>
</dbReference>
<evidence type="ECO:0008006" key="7">
    <source>
        <dbReference type="Google" id="ProtNLM"/>
    </source>
</evidence>
<proteinExistence type="predicted"/>
<dbReference type="EMBL" id="ATFE01000004">
    <property type="protein sequence ID" value="EPF29399.1"/>
    <property type="molecule type" value="Genomic_DNA"/>
</dbReference>
<keyword evidence="1" id="KW-0677">Repeat</keyword>
<feature type="repeat" description="TPR" evidence="3">
    <location>
        <begin position="180"/>
        <end position="213"/>
    </location>
</feature>
<dbReference type="PROSITE" id="PS50293">
    <property type="entry name" value="TPR_REGION"/>
    <property type="match status" value="2"/>
</dbReference>
<feature type="region of interest" description="Disordered" evidence="4">
    <location>
        <begin position="954"/>
        <end position="980"/>
    </location>
</feature>
<feature type="repeat" description="TPR" evidence="3">
    <location>
        <begin position="352"/>
        <end position="385"/>
    </location>
</feature>
<feature type="repeat" description="TPR" evidence="3">
    <location>
        <begin position="420"/>
        <end position="453"/>
    </location>
</feature>
<feature type="region of interest" description="Disordered" evidence="4">
    <location>
        <begin position="755"/>
        <end position="879"/>
    </location>
</feature>
<dbReference type="PANTHER" id="PTHR44858">
    <property type="entry name" value="TETRATRICOPEPTIDE REPEAT PROTEIN 6"/>
    <property type="match status" value="1"/>
</dbReference>